<protein>
    <recommendedName>
        <fullName evidence="4">CRAL-TRIO domain-containing protein</fullName>
    </recommendedName>
</protein>
<dbReference type="Gene3D" id="3.40.525.10">
    <property type="entry name" value="CRAL-TRIO lipid binding domain"/>
    <property type="match status" value="1"/>
</dbReference>
<comment type="caution">
    <text evidence="2">The sequence shown here is derived from an EMBL/GenBank/DDBJ whole genome shotgun (WGS) entry which is preliminary data.</text>
</comment>
<accession>A0A9N8DH40</accession>
<name>A0A9N8DH40_9STRA</name>
<dbReference type="EMBL" id="CAICTM010000117">
    <property type="protein sequence ID" value="CAB9501765.1"/>
    <property type="molecule type" value="Genomic_DNA"/>
</dbReference>
<evidence type="ECO:0000256" key="1">
    <source>
        <dbReference type="SAM" id="MobiDB-lite"/>
    </source>
</evidence>
<dbReference type="Proteomes" id="UP001153069">
    <property type="component" value="Unassembled WGS sequence"/>
</dbReference>
<organism evidence="2 3">
    <name type="scientific">Seminavis robusta</name>
    <dbReference type="NCBI Taxonomy" id="568900"/>
    <lineage>
        <taxon>Eukaryota</taxon>
        <taxon>Sar</taxon>
        <taxon>Stramenopiles</taxon>
        <taxon>Ochrophyta</taxon>
        <taxon>Bacillariophyta</taxon>
        <taxon>Bacillariophyceae</taxon>
        <taxon>Bacillariophycidae</taxon>
        <taxon>Naviculales</taxon>
        <taxon>Naviculaceae</taxon>
        <taxon>Seminavis</taxon>
    </lineage>
</organism>
<sequence length="302" mass="35001">MSALRAPQQAESAMKREEEVEVSEDEEEDSETEESEEEAEGQLSFARIGVRVVQEEEEEEEEDGDEEDEEEREDARSLARVASFPSVMGPDDKGLKRATQLQYLREEYNIVETYEFGRRCIHQASSLFPDYYLCLSFNPRDGNYVLVVDITKLPMTAFRKNPDALTTKVREIFFMLNILSPDFEAIRRGTICMAECEGYTLQHDIGVGIWRHIWEMVVPYPVKLQKIKHFHTSAMCNVVVSMVRQFLPLSIKEKFEIGCICEAGRLDRVYLTPNKEVARKRTLSRLEDALQRRYTNEASFKL</sequence>
<feature type="compositionally biased region" description="Acidic residues" evidence="1">
    <location>
        <begin position="55"/>
        <end position="72"/>
    </location>
</feature>
<keyword evidence="3" id="KW-1185">Reference proteome</keyword>
<feature type="region of interest" description="Disordered" evidence="1">
    <location>
        <begin position="1"/>
        <end position="78"/>
    </location>
</feature>
<evidence type="ECO:0000313" key="3">
    <source>
        <dbReference type="Proteomes" id="UP001153069"/>
    </source>
</evidence>
<reference evidence="2" key="1">
    <citation type="submission" date="2020-06" db="EMBL/GenBank/DDBJ databases">
        <authorList>
            <consortium name="Plant Systems Biology data submission"/>
        </authorList>
    </citation>
    <scope>NUCLEOTIDE SEQUENCE</scope>
    <source>
        <strain evidence="2">D6</strain>
    </source>
</reference>
<dbReference type="AlphaFoldDB" id="A0A9N8DH40"/>
<gene>
    <name evidence="2" type="ORF">SEMRO_118_G057580.1</name>
</gene>
<proteinExistence type="predicted"/>
<evidence type="ECO:0000313" key="2">
    <source>
        <dbReference type="EMBL" id="CAB9501765.1"/>
    </source>
</evidence>
<dbReference type="InterPro" id="IPR036865">
    <property type="entry name" value="CRAL-TRIO_dom_sf"/>
</dbReference>
<evidence type="ECO:0008006" key="4">
    <source>
        <dbReference type="Google" id="ProtNLM"/>
    </source>
</evidence>
<feature type="compositionally biased region" description="Acidic residues" evidence="1">
    <location>
        <begin position="19"/>
        <end position="40"/>
    </location>
</feature>